<sequence>MGRHDCLDGQLDDSNYSSPMPVIGLYIAAATSVCFILILLDIIAGFRSKKQWLPCRFFSLNSVTLSLLSIVAKLPVDLTTTMPSPEDQLSKLTSTTLICICMGFLMPSLGISRPSECSTDMTALCILVITIAINICIQLRTRVILLFRVEHIIILCCMLLLLIVLVCSAYDINRQKGVLVNQNKELFTKGSGSMFKRLKLCYLYGYDSNPQIELCRDIDYALVAILCLFSLIVLGQATFRSLVLKETTLCHGLVSDYKWSIWITIATQIATSVIASIGATFRWFTLARHMDRGTMGINWPKKDVDDVILYNPLLFSGFKDLHAIQGVYGLNVIVVLVELLVFKPFFLACKVAQKFTMFNRNNEDQVDAGEFEGLLDQGDRKLEAWLFRKGVEDMEKWMEKSRNGDSSYLSRLLSQTSTTTSTSLLSQLGPYEVSSLSLALLVRIAILSTAPDFSVPLKNSLSQVFEVIHFVEKKTQNTSFANKRRSRLAEAAFAGQEFNADVFQVILEHDNGAVRSLQDLDFAMGIIQTLPRVLPSDAIEQDMVILTDFIRNRTYGSLAELYAFFERLFVEMLNKFLVQLPDAILKEINESNAENFEETVRFALKVLCKVESIEPFVQWVYPPGANNTDLITNNGGANPATAPVFNNENGGTAALENNIDGATNGADATANSNQDEIVEIELPRITVEPRG</sequence>
<feature type="transmembrane region" description="Helical" evidence="1">
    <location>
        <begin position="220"/>
        <end position="239"/>
    </location>
</feature>
<feature type="transmembrane region" description="Helical" evidence="1">
    <location>
        <begin position="23"/>
        <end position="46"/>
    </location>
</feature>
<keyword evidence="1" id="KW-0472">Membrane</keyword>
<proteinExistence type="predicted"/>
<dbReference type="PANTHER" id="PTHR35307">
    <property type="entry name" value="PROTEIN, PUTATIVE-RELATED"/>
    <property type="match status" value="1"/>
</dbReference>
<keyword evidence="3" id="KW-1185">Reference proteome</keyword>
<dbReference type="EMBL" id="JBBNAG010000008">
    <property type="protein sequence ID" value="KAK9111380.1"/>
    <property type="molecule type" value="Genomic_DNA"/>
</dbReference>
<feature type="transmembrane region" description="Helical" evidence="1">
    <location>
        <begin position="92"/>
        <end position="111"/>
    </location>
</feature>
<evidence type="ECO:0000256" key="1">
    <source>
        <dbReference type="SAM" id="Phobius"/>
    </source>
</evidence>
<feature type="transmembrane region" description="Helical" evidence="1">
    <location>
        <begin position="53"/>
        <end position="72"/>
    </location>
</feature>
<feature type="transmembrane region" description="Helical" evidence="1">
    <location>
        <begin position="123"/>
        <end position="140"/>
    </location>
</feature>
<comment type="caution">
    <text evidence="2">The sequence shown here is derived from an EMBL/GenBank/DDBJ whole genome shotgun (WGS) entry which is preliminary data.</text>
</comment>
<dbReference type="Proteomes" id="UP001419268">
    <property type="component" value="Unassembled WGS sequence"/>
</dbReference>
<evidence type="ECO:0000313" key="3">
    <source>
        <dbReference type="Proteomes" id="UP001419268"/>
    </source>
</evidence>
<dbReference type="AlphaFoldDB" id="A0AAP0I9X6"/>
<feature type="transmembrane region" description="Helical" evidence="1">
    <location>
        <begin position="327"/>
        <end position="347"/>
    </location>
</feature>
<accession>A0AAP0I9X6</accession>
<organism evidence="2 3">
    <name type="scientific">Stephania cephalantha</name>
    <dbReference type="NCBI Taxonomy" id="152367"/>
    <lineage>
        <taxon>Eukaryota</taxon>
        <taxon>Viridiplantae</taxon>
        <taxon>Streptophyta</taxon>
        <taxon>Embryophyta</taxon>
        <taxon>Tracheophyta</taxon>
        <taxon>Spermatophyta</taxon>
        <taxon>Magnoliopsida</taxon>
        <taxon>Ranunculales</taxon>
        <taxon>Menispermaceae</taxon>
        <taxon>Menispermoideae</taxon>
        <taxon>Cissampelideae</taxon>
        <taxon>Stephania</taxon>
    </lineage>
</organism>
<name>A0AAP0I9X6_9MAGN</name>
<gene>
    <name evidence="2" type="ORF">Scep_018899</name>
</gene>
<keyword evidence="1" id="KW-0812">Transmembrane</keyword>
<protein>
    <submittedName>
        <fullName evidence="2">Uncharacterized protein</fullName>
    </submittedName>
</protein>
<reference evidence="2 3" key="1">
    <citation type="submission" date="2024-01" db="EMBL/GenBank/DDBJ databases">
        <title>Genome assemblies of Stephania.</title>
        <authorList>
            <person name="Yang L."/>
        </authorList>
    </citation>
    <scope>NUCLEOTIDE SEQUENCE [LARGE SCALE GENOMIC DNA]</scope>
    <source>
        <strain evidence="2">JXDWG</strain>
        <tissue evidence="2">Leaf</tissue>
    </source>
</reference>
<feature type="transmembrane region" description="Helical" evidence="1">
    <location>
        <begin position="152"/>
        <end position="172"/>
    </location>
</feature>
<evidence type="ECO:0000313" key="2">
    <source>
        <dbReference type="EMBL" id="KAK9111380.1"/>
    </source>
</evidence>
<feature type="transmembrane region" description="Helical" evidence="1">
    <location>
        <begin position="259"/>
        <end position="284"/>
    </location>
</feature>
<dbReference type="PANTHER" id="PTHR35307:SF5">
    <property type="entry name" value="PGG DOMAIN-CONTAINING PROTEIN"/>
    <property type="match status" value="1"/>
</dbReference>
<keyword evidence="1" id="KW-1133">Transmembrane helix</keyword>